<keyword evidence="3" id="KW-1185">Reference proteome</keyword>
<gene>
    <name evidence="2" type="ORF">Sxan_08760</name>
</gene>
<organism evidence="2 3">
    <name type="scientific">Streptomyces xanthophaeus</name>
    <dbReference type="NCBI Taxonomy" id="67385"/>
    <lineage>
        <taxon>Bacteria</taxon>
        <taxon>Bacillati</taxon>
        <taxon>Actinomycetota</taxon>
        <taxon>Actinomycetes</taxon>
        <taxon>Kitasatosporales</taxon>
        <taxon>Streptomycetaceae</taxon>
        <taxon>Streptomyces</taxon>
    </lineage>
</organism>
<name>A0A919GUV6_9ACTN</name>
<feature type="region of interest" description="Disordered" evidence="1">
    <location>
        <begin position="134"/>
        <end position="154"/>
    </location>
</feature>
<reference evidence="2" key="1">
    <citation type="submission" date="2020-09" db="EMBL/GenBank/DDBJ databases">
        <title>Whole genome shotgun sequence of Streptomyces xanthophaeus NBRC 12829.</title>
        <authorList>
            <person name="Komaki H."/>
            <person name="Tamura T."/>
        </authorList>
    </citation>
    <scope>NUCLEOTIDE SEQUENCE</scope>
    <source>
        <strain evidence="2">NBRC 12829</strain>
    </source>
</reference>
<evidence type="ECO:0000313" key="2">
    <source>
        <dbReference type="EMBL" id="GHI83512.1"/>
    </source>
</evidence>
<dbReference type="Proteomes" id="UP000600026">
    <property type="component" value="Unassembled WGS sequence"/>
</dbReference>
<dbReference type="OrthoDB" id="4262424at2"/>
<evidence type="ECO:0000313" key="3">
    <source>
        <dbReference type="Proteomes" id="UP000600026"/>
    </source>
</evidence>
<protein>
    <submittedName>
        <fullName evidence="2">Uncharacterized protein</fullName>
    </submittedName>
</protein>
<dbReference type="EMBL" id="BNEE01000004">
    <property type="protein sequence ID" value="GHI83512.1"/>
    <property type="molecule type" value="Genomic_DNA"/>
</dbReference>
<dbReference type="RefSeq" id="WP_031151393.1">
    <property type="nucleotide sequence ID" value="NZ_BNEE01000004.1"/>
</dbReference>
<evidence type="ECO:0000256" key="1">
    <source>
        <dbReference type="SAM" id="MobiDB-lite"/>
    </source>
</evidence>
<accession>A0A919GUV6</accession>
<comment type="caution">
    <text evidence="2">The sequence shown here is derived from an EMBL/GenBank/DDBJ whole genome shotgun (WGS) entry which is preliminary data.</text>
</comment>
<sequence>MTDRPRSIVWLLMAGGGLAVAALASLLVDLTPDRNPPLTVLDVEGVWTTPSGGRLTVRADGSAEVERVPQAQDNCVGDPSSPSYVYTGPATWVFDTYPDEEPGIRFDYAGTDAGTVCTFHLSVSGSSSGRGFLPHHASPGYVREASPTPTSPTE</sequence>
<dbReference type="AlphaFoldDB" id="A0A919GUV6"/>
<proteinExistence type="predicted"/>